<keyword evidence="2" id="KW-1185">Reference proteome</keyword>
<name>A0A2Z6B001_9BACT</name>
<dbReference type="KEGG" id="dfl:DFE_2039"/>
<evidence type="ECO:0000313" key="1">
    <source>
        <dbReference type="EMBL" id="BBD08765.1"/>
    </source>
</evidence>
<accession>A0A2Z6B001</accession>
<organism evidence="1 2">
    <name type="scientific">Desulfovibrio ferrophilus</name>
    <dbReference type="NCBI Taxonomy" id="241368"/>
    <lineage>
        <taxon>Bacteria</taxon>
        <taxon>Pseudomonadati</taxon>
        <taxon>Thermodesulfobacteriota</taxon>
        <taxon>Desulfovibrionia</taxon>
        <taxon>Desulfovibrionales</taxon>
        <taxon>Desulfovibrionaceae</taxon>
        <taxon>Desulfovibrio</taxon>
    </lineage>
</organism>
<dbReference type="Proteomes" id="UP000269883">
    <property type="component" value="Chromosome"/>
</dbReference>
<evidence type="ECO:0000313" key="2">
    <source>
        <dbReference type="Proteomes" id="UP000269883"/>
    </source>
</evidence>
<reference evidence="1 2" key="1">
    <citation type="journal article" date="2018" name="Sci. Adv.">
        <title>Multi-heme cytochromes provide a pathway for survival in energy-limited environments.</title>
        <authorList>
            <person name="Deng X."/>
            <person name="Dohmae N."/>
            <person name="Nealson K.H."/>
            <person name="Hashimoto K."/>
            <person name="Okamoto A."/>
        </authorList>
    </citation>
    <scope>NUCLEOTIDE SEQUENCE [LARGE SCALE GENOMIC DNA]</scope>
    <source>
        <strain evidence="1 2">IS5</strain>
    </source>
</reference>
<gene>
    <name evidence="1" type="ORF">DFE_2039</name>
</gene>
<dbReference type="EMBL" id="AP017378">
    <property type="protein sequence ID" value="BBD08765.1"/>
    <property type="molecule type" value="Genomic_DNA"/>
</dbReference>
<proteinExistence type="predicted"/>
<dbReference type="AlphaFoldDB" id="A0A2Z6B001"/>
<sequence>MDNEIPFSTSAKDPVTELYDVASALRFLEDAFEGHDESGVQIRASGAAYVAGLMSKRVNAIACTLWSMESPSGTSPTIVETRDIIDPE</sequence>
<protein>
    <submittedName>
        <fullName evidence="1">Uncharacterized protein</fullName>
    </submittedName>
</protein>